<dbReference type="PANTHER" id="PTHR42940">
    <property type="entry name" value="ALCOHOL DEHYDROGENASE 1-RELATED"/>
    <property type="match status" value="1"/>
</dbReference>
<dbReference type="SUPFAM" id="SSF50129">
    <property type="entry name" value="GroES-like"/>
    <property type="match status" value="1"/>
</dbReference>
<dbReference type="GO" id="GO:0008270">
    <property type="term" value="F:zinc ion binding"/>
    <property type="evidence" value="ECO:0007669"/>
    <property type="project" value="InterPro"/>
</dbReference>
<evidence type="ECO:0000256" key="1">
    <source>
        <dbReference type="ARBA" id="ARBA00001947"/>
    </source>
</evidence>
<keyword evidence="13" id="KW-1185">Reference proteome</keyword>
<dbReference type="AlphaFoldDB" id="A0A6I6NI84"/>
<dbReference type="PANTHER" id="PTHR42940:SF8">
    <property type="entry name" value="VACUOLAR PROTEIN SORTING-ASSOCIATED PROTEIN 11"/>
    <property type="match status" value="1"/>
</dbReference>
<evidence type="ECO:0000256" key="9">
    <source>
        <dbReference type="RuleBase" id="RU361277"/>
    </source>
</evidence>
<evidence type="ECO:0000313" key="12">
    <source>
        <dbReference type="EMBL" id="QHA08685.1"/>
    </source>
</evidence>
<dbReference type="GO" id="GO:0004022">
    <property type="term" value="F:alcohol dehydrogenase (NAD+) activity"/>
    <property type="evidence" value="ECO:0007669"/>
    <property type="project" value="UniProtKB-EC"/>
</dbReference>
<organism evidence="12 13">
    <name type="scientific">Streptomyces broussonetiae</name>
    <dbReference type="NCBI Taxonomy" id="2686304"/>
    <lineage>
        <taxon>Bacteria</taxon>
        <taxon>Bacillati</taxon>
        <taxon>Actinomycetota</taxon>
        <taxon>Actinomycetes</taxon>
        <taxon>Kitasatosporales</taxon>
        <taxon>Streptomycetaceae</taxon>
        <taxon>Streptomyces</taxon>
    </lineage>
</organism>
<dbReference type="CDD" id="cd05284">
    <property type="entry name" value="arabinose_DH_like"/>
    <property type="match status" value="1"/>
</dbReference>
<keyword evidence="5 9" id="KW-0862">Zinc</keyword>
<dbReference type="KEGG" id="sbro:GQF42_40340"/>
<accession>A0A6I6NI84</accession>
<dbReference type="Proteomes" id="UP000436138">
    <property type="component" value="Chromosome"/>
</dbReference>
<dbReference type="InterPro" id="IPR011032">
    <property type="entry name" value="GroES-like_sf"/>
</dbReference>
<evidence type="ECO:0000259" key="11">
    <source>
        <dbReference type="SMART" id="SM00829"/>
    </source>
</evidence>
<dbReference type="InterPro" id="IPR036291">
    <property type="entry name" value="NAD(P)-bd_dom_sf"/>
</dbReference>
<dbReference type="SUPFAM" id="SSF51735">
    <property type="entry name" value="NAD(P)-binding Rossmann-fold domains"/>
    <property type="match status" value="1"/>
</dbReference>
<protein>
    <recommendedName>
        <fullName evidence="3">alcohol dehydrogenase</fullName>
        <ecNumber evidence="3">1.1.1.1</ecNumber>
    </recommendedName>
</protein>
<evidence type="ECO:0000256" key="4">
    <source>
        <dbReference type="ARBA" id="ARBA00022723"/>
    </source>
</evidence>
<dbReference type="EMBL" id="CP047020">
    <property type="protein sequence ID" value="QHA08685.1"/>
    <property type="molecule type" value="Genomic_DNA"/>
</dbReference>
<dbReference type="InterPro" id="IPR002328">
    <property type="entry name" value="ADH_Zn_CS"/>
</dbReference>
<dbReference type="Gene3D" id="3.40.50.720">
    <property type="entry name" value="NAD(P)-binding Rossmann-like Domain"/>
    <property type="match status" value="1"/>
</dbReference>
<evidence type="ECO:0000313" key="13">
    <source>
        <dbReference type="Proteomes" id="UP000436138"/>
    </source>
</evidence>
<dbReference type="Pfam" id="PF00107">
    <property type="entry name" value="ADH_zinc_N"/>
    <property type="match status" value="1"/>
</dbReference>
<evidence type="ECO:0000256" key="10">
    <source>
        <dbReference type="SAM" id="MobiDB-lite"/>
    </source>
</evidence>
<evidence type="ECO:0000256" key="2">
    <source>
        <dbReference type="ARBA" id="ARBA00008072"/>
    </source>
</evidence>
<feature type="region of interest" description="Disordered" evidence="10">
    <location>
        <begin position="344"/>
        <end position="370"/>
    </location>
</feature>
<proteinExistence type="inferred from homology"/>
<keyword evidence="4 9" id="KW-0479">Metal-binding</keyword>
<comment type="catalytic activity">
    <reaction evidence="8">
        <text>a primary alcohol + NAD(+) = an aldehyde + NADH + H(+)</text>
        <dbReference type="Rhea" id="RHEA:10736"/>
        <dbReference type="ChEBI" id="CHEBI:15378"/>
        <dbReference type="ChEBI" id="CHEBI:15734"/>
        <dbReference type="ChEBI" id="CHEBI:17478"/>
        <dbReference type="ChEBI" id="CHEBI:57540"/>
        <dbReference type="ChEBI" id="CHEBI:57945"/>
        <dbReference type="EC" id="1.1.1.1"/>
    </reaction>
</comment>
<comment type="similarity">
    <text evidence="2 9">Belongs to the zinc-containing alcohol dehydrogenase family.</text>
</comment>
<evidence type="ECO:0000256" key="8">
    <source>
        <dbReference type="ARBA" id="ARBA00049243"/>
    </source>
</evidence>
<comment type="cofactor">
    <cofactor evidence="1 9">
        <name>Zn(2+)</name>
        <dbReference type="ChEBI" id="CHEBI:29105"/>
    </cofactor>
</comment>
<keyword evidence="6" id="KW-0560">Oxidoreductase</keyword>
<dbReference type="InterPro" id="IPR020843">
    <property type="entry name" value="ER"/>
</dbReference>
<dbReference type="Pfam" id="PF08240">
    <property type="entry name" value="ADH_N"/>
    <property type="match status" value="1"/>
</dbReference>
<reference evidence="12 13" key="1">
    <citation type="submission" date="2019-12" db="EMBL/GenBank/DDBJ databases">
        <title>Streptomyces sp. strain T44 isolated from rhizosphere soil of Broussonetia papyrifera.</title>
        <authorList>
            <person name="Mo P."/>
        </authorList>
    </citation>
    <scope>NUCLEOTIDE SEQUENCE [LARGE SCALE GENOMIC DNA]</scope>
    <source>
        <strain evidence="12 13">T44</strain>
    </source>
</reference>
<dbReference type="PROSITE" id="PS00059">
    <property type="entry name" value="ADH_ZINC"/>
    <property type="match status" value="1"/>
</dbReference>
<evidence type="ECO:0000256" key="5">
    <source>
        <dbReference type="ARBA" id="ARBA00022833"/>
    </source>
</evidence>
<evidence type="ECO:0000256" key="7">
    <source>
        <dbReference type="ARBA" id="ARBA00049164"/>
    </source>
</evidence>
<dbReference type="Gene3D" id="3.90.180.10">
    <property type="entry name" value="Medium-chain alcohol dehydrogenases, catalytic domain"/>
    <property type="match status" value="1"/>
</dbReference>
<evidence type="ECO:0000256" key="3">
    <source>
        <dbReference type="ARBA" id="ARBA00013190"/>
    </source>
</evidence>
<dbReference type="InterPro" id="IPR013154">
    <property type="entry name" value="ADH-like_N"/>
</dbReference>
<gene>
    <name evidence="12" type="ORF">GQF42_40340</name>
</gene>
<comment type="catalytic activity">
    <reaction evidence="7">
        <text>a secondary alcohol + NAD(+) = a ketone + NADH + H(+)</text>
        <dbReference type="Rhea" id="RHEA:10740"/>
        <dbReference type="ChEBI" id="CHEBI:15378"/>
        <dbReference type="ChEBI" id="CHEBI:17087"/>
        <dbReference type="ChEBI" id="CHEBI:35681"/>
        <dbReference type="ChEBI" id="CHEBI:57540"/>
        <dbReference type="ChEBI" id="CHEBI:57945"/>
        <dbReference type="EC" id="1.1.1.1"/>
    </reaction>
</comment>
<dbReference type="EC" id="1.1.1.1" evidence="3"/>
<dbReference type="SMART" id="SM00829">
    <property type="entry name" value="PKS_ER"/>
    <property type="match status" value="1"/>
</dbReference>
<name>A0A6I6NI84_9ACTN</name>
<sequence>MKALQYRTIGAAPEVVTVPDPEPGPGQVLLKVTAAGACHSDIAVMSQPAEHFRYALPLTLGHEGVGTVAALGAGVGGLAEGDGVAVYGPWGCGTCVKCAEGKENYCLRTEELGIRPPGLGAPGSMAEYLLVDDVRHLVPLGGLDPVAAVPLTDAGLTPYHAIKRALPKLVPGSSAVVIGTGGLGHVAIQLLRALTPARVIALDVSADKLRLAREVGAHETVPSDAQAAAAVRDLTGGLGSEVAFDFVGAQVTADLAATVVAVEGEISVVGIGGGAVPVGFGRLPFEVTVSSPYWGSRTELVEVLALARAGAVSVHTETFSLDEAPVAYQRLHDGRIDGRAVVLPHGQSPRTEVDPAGGRGPGTRARPFVG</sequence>
<dbReference type="InterPro" id="IPR013149">
    <property type="entry name" value="ADH-like_C"/>
</dbReference>
<feature type="domain" description="Enoyl reductase (ER)" evidence="11">
    <location>
        <begin position="10"/>
        <end position="342"/>
    </location>
</feature>
<evidence type="ECO:0000256" key="6">
    <source>
        <dbReference type="ARBA" id="ARBA00023002"/>
    </source>
</evidence>